<sequence>MSENGSPTQNSDDTSSANNSTTTQAAKPKFHSAFAINNVKTIIPVTLENDSNLYLSWSAQFKVQARVHNILDHIIPPTDEIAHQAADTLKTFDSDLWNRLDVVVLQWMYATVSQDILQSILVIDDSEEASYCNRIKTLSDQLTNVDSLVTNTHLLLKMISGLTDAYAGFVTVIQQNDSPPTFDAARSCLELEETTMLQRAARESNNSSTPTALMAKTQAHDKTIVTDATVVTGVRILIVAVAIPVGVEAVLAIHSSLVVEDAGIIHGNSGIRIGIG</sequence>
<keyword evidence="3" id="KW-1185">Reference proteome</keyword>
<dbReference type="AlphaFoldDB" id="A0A2Z6MPH1"/>
<evidence type="ECO:0000313" key="3">
    <source>
        <dbReference type="Proteomes" id="UP000242715"/>
    </source>
</evidence>
<reference evidence="3" key="1">
    <citation type="journal article" date="2017" name="Front. Plant Sci.">
        <title>Climate Clever Clovers: New Paradigm to Reduce the Environmental Footprint of Ruminants by Breeding Low Methanogenic Forages Utilizing Haplotype Variation.</title>
        <authorList>
            <person name="Kaur P."/>
            <person name="Appels R."/>
            <person name="Bayer P.E."/>
            <person name="Keeble-Gagnere G."/>
            <person name="Wang J."/>
            <person name="Hirakawa H."/>
            <person name="Shirasawa K."/>
            <person name="Vercoe P."/>
            <person name="Stefanova K."/>
            <person name="Durmic Z."/>
            <person name="Nichols P."/>
            <person name="Revell C."/>
            <person name="Isobe S.N."/>
            <person name="Edwards D."/>
            <person name="Erskine W."/>
        </authorList>
    </citation>
    <scope>NUCLEOTIDE SEQUENCE [LARGE SCALE GENOMIC DNA]</scope>
    <source>
        <strain evidence="3">cv. Daliak</strain>
    </source>
</reference>
<evidence type="ECO:0008006" key="4">
    <source>
        <dbReference type="Google" id="ProtNLM"/>
    </source>
</evidence>
<evidence type="ECO:0000313" key="2">
    <source>
        <dbReference type="EMBL" id="GAU33271.1"/>
    </source>
</evidence>
<dbReference type="PANTHER" id="PTHR47481">
    <property type="match status" value="1"/>
</dbReference>
<name>A0A2Z6MPH1_TRISU</name>
<organism evidence="2 3">
    <name type="scientific">Trifolium subterraneum</name>
    <name type="common">Subterranean clover</name>
    <dbReference type="NCBI Taxonomy" id="3900"/>
    <lineage>
        <taxon>Eukaryota</taxon>
        <taxon>Viridiplantae</taxon>
        <taxon>Streptophyta</taxon>
        <taxon>Embryophyta</taxon>
        <taxon>Tracheophyta</taxon>
        <taxon>Spermatophyta</taxon>
        <taxon>Magnoliopsida</taxon>
        <taxon>eudicotyledons</taxon>
        <taxon>Gunneridae</taxon>
        <taxon>Pentapetalae</taxon>
        <taxon>rosids</taxon>
        <taxon>fabids</taxon>
        <taxon>Fabales</taxon>
        <taxon>Fabaceae</taxon>
        <taxon>Papilionoideae</taxon>
        <taxon>50 kb inversion clade</taxon>
        <taxon>NPAAA clade</taxon>
        <taxon>Hologalegina</taxon>
        <taxon>IRL clade</taxon>
        <taxon>Trifolieae</taxon>
        <taxon>Trifolium</taxon>
    </lineage>
</organism>
<protein>
    <recommendedName>
        <fullName evidence="4">Retrotransposon Copia-like N-terminal domain-containing protein</fullName>
    </recommendedName>
</protein>
<feature type="region of interest" description="Disordered" evidence="1">
    <location>
        <begin position="1"/>
        <end position="24"/>
    </location>
</feature>
<dbReference type="EMBL" id="DF973521">
    <property type="protein sequence ID" value="GAU33271.1"/>
    <property type="molecule type" value="Genomic_DNA"/>
</dbReference>
<feature type="compositionally biased region" description="Low complexity" evidence="1">
    <location>
        <begin position="8"/>
        <end position="24"/>
    </location>
</feature>
<dbReference type="OrthoDB" id="1427748at2759"/>
<dbReference type="PANTHER" id="PTHR47481:SF42">
    <property type="entry name" value="RHO GTPASE-ACTIVATING PROTEIN GACK-LIKE"/>
    <property type="match status" value="1"/>
</dbReference>
<dbReference type="Proteomes" id="UP000242715">
    <property type="component" value="Unassembled WGS sequence"/>
</dbReference>
<gene>
    <name evidence="2" type="ORF">TSUD_279450</name>
</gene>
<proteinExistence type="predicted"/>
<evidence type="ECO:0000256" key="1">
    <source>
        <dbReference type="SAM" id="MobiDB-lite"/>
    </source>
</evidence>
<accession>A0A2Z6MPH1</accession>